<feature type="domain" description="SAM" evidence="2">
    <location>
        <begin position="31"/>
        <end position="85"/>
    </location>
</feature>
<proteinExistence type="predicted"/>
<evidence type="ECO:0000256" key="1">
    <source>
        <dbReference type="SAM" id="Phobius"/>
    </source>
</evidence>
<keyword evidence="1" id="KW-0812">Transmembrane</keyword>
<protein>
    <recommendedName>
        <fullName evidence="2">SAM domain-containing protein</fullName>
    </recommendedName>
</protein>
<evidence type="ECO:0000259" key="2">
    <source>
        <dbReference type="PROSITE" id="PS50105"/>
    </source>
</evidence>
<evidence type="ECO:0000313" key="3">
    <source>
        <dbReference type="EMBL" id="JAT80031.1"/>
    </source>
</evidence>
<dbReference type="PROSITE" id="PS50105">
    <property type="entry name" value="SAM_DOMAIN"/>
    <property type="match status" value="1"/>
</dbReference>
<dbReference type="OrthoDB" id="448455at2759"/>
<name>A0A1E1VZE5_PECGO</name>
<keyword evidence="1" id="KW-1133">Transmembrane helix</keyword>
<keyword evidence="1" id="KW-0472">Membrane</keyword>
<sequence length="211" mass="23601">MAEQIETISDITPVCSNINPTEFDVTTSALLIGVGAEKYIDIFRKHNIGQCTLLELRDEDLIKLGINDAEIRHKILVAVQNLPIFEESNQQISKRDQNLGALEIADILEETSQHLYRIYLSMLANTLAIKKTKNITDCLVHRDKYASDIALTTISEITNILNSMDITLHTEMKGLTQESKKRNKKILIGTLGSAVIALLAVLFARSLKQLK</sequence>
<dbReference type="InterPro" id="IPR013761">
    <property type="entry name" value="SAM/pointed_sf"/>
</dbReference>
<organism evidence="3">
    <name type="scientific">Pectinophora gossypiella</name>
    <name type="common">Cotton pink bollworm</name>
    <name type="synonym">Depressaria gossypiella</name>
    <dbReference type="NCBI Taxonomy" id="13191"/>
    <lineage>
        <taxon>Eukaryota</taxon>
        <taxon>Metazoa</taxon>
        <taxon>Ecdysozoa</taxon>
        <taxon>Arthropoda</taxon>
        <taxon>Hexapoda</taxon>
        <taxon>Insecta</taxon>
        <taxon>Pterygota</taxon>
        <taxon>Neoptera</taxon>
        <taxon>Endopterygota</taxon>
        <taxon>Lepidoptera</taxon>
        <taxon>Glossata</taxon>
        <taxon>Ditrysia</taxon>
        <taxon>Gelechioidea</taxon>
        <taxon>Gelechiidae</taxon>
        <taxon>Apatetrinae</taxon>
        <taxon>Pectinophora</taxon>
    </lineage>
</organism>
<dbReference type="SUPFAM" id="SSF47769">
    <property type="entry name" value="SAM/Pointed domain"/>
    <property type="match status" value="1"/>
</dbReference>
<accession>A0A1E1VZE5</accession>
<dbReference type="Pfam" id="PF07647">
    <property type="entry name" value="SAM_2"/>
    <property type="match status" value="1"/>
</dbReference>
<feature type="transmembrane region" description="Helical" evidence="1">
    <location>
        <begin position="186"/>
        <end position="204"/>
    </location>
</feature>
<reference evidence="3" key="1">
    <citation type="submission" date="2015-09" db="EMBL/GenBank/DDBJ databases">
        <title>De novo assembly of Pectinophora gossypiella (Pink Bollworm) gut transcriptome.</title>
        <authorList>
            <person name="Tassone E.E."/>
        </authorList>
    </citation>
    <scope>NUCLEOTIDE SEQUENCE</scope>
</reference>
<dbReference type="AlphaFoldDB" id="A0A1E1VZE5"/>
<gene>
    <name evidence="3" type="ORF">g.18815</name>
</gene>
<dbReference type="Gene3D" id="1.10.150.50">
    <property type="entry name" value="Transcription Factor, Ets-1"/>
    <property type="match status" value="1"/>
</dbReference>
<dbReference type="SMART" id="SM00454">
    <property type="entry name" value="SAM"/>
    <property type="match status" value="1"/>
</dbReference>
<dbReference type="EMBL" id="GDQN01011023">
    <property type="protein sequence ID" value="JAT80031.1"/>
    <property type="molecule type" value="Transcribed_RNA"/>
</dbReference>
<dbReference type="InterPro" id="IPR001660">
    <property type="entry name" value="SAM"/>
</dbReference>